<evidence type="ECO:0000256" key="1">
    <source>
        <dbReference type="ARBA" id="ARBA00001947"/>
    </source>
</evidence>
<evidence type="ECO:0000256" key="4">
    <source>
        <dbReference type="ARBA" id="ARBA00023002"/>
    </source>
</evidence>
<sequence>MHVAAYAAPAAGAPLEKITLTRREVRATDVQIEITYAGICHSDIHTVRDEWGPQSYPLAPGHEIVGTVTAVGSDVEKFTVGDIVGVGCMVDSCRECAACEDGLEQYCLNGNIGTYGSKGYDGDITQGGYSTHIVVEERFVVRIPEAFHGDRLAAATPLLCAGITLFSPLKHWGVGPGTKVAVIGMGGLGHVGVKIAAAMGAEVTVLSHSLAKKDDGLRFGAKHYVSTTDRDAMKALRGSFDLIINTVSVNLPMDDYLALLRYDGTLVELGAPSKPLEVAGFSLIVARKSLAGSCIGGMPETQEMLDFCAEHDIVCEIEQIAADYINEAYERVVNSDVRYRFVIDAKTF</sequence>
<gene>
    <name evidence="9" type="ORF">AUCHE_27_00090</name>
</gene>
<evidence type="ECO:0000256" key="7">
    <source>
        <dbReference type="RuleBase" id="RU361277"/>
    </source>
</evidence>
<dbReference type="SMART" id="SM00829">
    <property type="entry name" value="PKS_ER"/>
    <property type="match status" value="1"/>
</dbReference>
<dbReference type="Gene3D" id="3.90.180.10">
    <property type="entry name" value="Medium-chain alcohol dehydrogenases, catalytic domain"/>
    <property type="match status" value="1"/>
</dbReference>
<dbReference type="FunFam" id="3.40.50.720:FF:000022">
    <property type="entry name" value="Cinnamyl alcohol dehydrogenase"/>
    <property type="match status" value="1"/>
</dbReference>
<comment type="similarity">
    <text evidence="7">Belongs to the zinc-containing alcohol dehydrogenase family.</text>
</comment>
<keyword evidence="2 7" id="KW-0479">Metal-binding</keyword>
<name>K6VRX0_9MICO</name>
<comment type="cofactor">
    <cofactor evidence="1 7">
        <name>Zn(2+)</name>
        <dbReference type="ChEBI" id="CHEBI:29105"/>
    </cofactor>
</comment>
<dbReference type="InterPro" id="IPR047109">
    <property type="entry name" value="CAD-like"/>
</dbReference>
<dbReference type="InterPro" id="IPR013154">
    <property type="entry name" value="ADH-like_N"/>
</dbReference>
<dbReference type="InterPro" id="IPR011032">
    <property type="entry name" value="GroES-like_sf"/>
</dbReference>
<evidence type="ECO:0000256" key="3">
    <source>
        <dbReference type="ARBA" id="ARBA00022833"/>
    </source>
</evidence>
<evidence type="ECO:0000313" key="9">
    <source>
        <dbReference type="EMBL" id="GAB79479.1"/>
    </source>
</evidence>
<dbReference type="Proteomes" id="UP000008495">
    <property type="component" value="Unassembled WGS sequence"/>
</dbReference>
<keyword evidence="3 7" id="KW-0862">Zinc</keyword>
<dbReference type="Pfam" id="PF00107">
    <property type="entry name" value="ADH_zinc_N"/>
    <property type="match status" value="1"/>
</dbReference>
<accession>K6VRX0</accession>
<evidence type="ECO:0000259" key="8">
    <source>
        <dbReference type="SMART" id="SM00829"/>
    </source>
</evidence>
<dbReference type="eggNOG" id="COG1064">
    <property type="taxonomic scope" value="Bacteria"/>
</dbReference>
<feature type="domain" description="Enoyl reductase (ER)" evidence="8">
    <location>
        <begin position="13"/>
        <end position="343"/>
    </location>
</feature>
<comment type="caution">
    <text evidence="9">The sequence shown here is derived from an EMBL/GenBank/DDBJ whole genome shotgun (WGS) entry which is preliminary data.</text>
</comment>
<dbReference type="AlphaFoldDB" id="K6VRX0"/>
<evidence type="ECO:0000256" key="6">
    <source>
        <dbReference type="ARBA" id="ARBA00048262"/>
    </source>
</evidence>
<dbReference type="InterPro" id="IPR020843">
    <property type="entry name" value="ER"/>
</dbReference>
<dbReference type="CDD" id="cd05283">
    <property type="entry name" value="CAD1"/>
    <property type="match status" value="1"/>
</dbReference>
<evidence type="ECO:0000256" key="5">
    <source>
        <dbReference type="ARBA" id="ARBA00024074"/>
    </source>
</evidence>
<dbReference type="SUPFAM" id="SSF50129">
    <property type="entry name" value="GroES-like"/>
    <property type="match status" value="1"/>
</dbReference>
<dbReference type="Gene3D" id="3.40.50.720">
    <property type="entry name" value="NAD(P)-binding Rossmann-like Domain"/>
    <property type="match status" value="1"/>
</dbReference>
<dbReference type="STRING" id="100225.SAMN05421595_2658"/>
<dbReference type="GO" id="GO:0008106">
    <property type="term" value="F:alcohol dehydrogenase (NADP+) activity"/>
    <property type="evidence" value="ECO:0007669"/>
    <property type="project" value="UniProtKB-EC"/>
</dbReference>
<dbReference type="EC" id="1.1.1.2" evidence="5"/>
<dbReference type="PANTHER" id="PTHR42683">
    <property type="entry name" value="ALDEHYDE REDUCTASE"/>
    <property type="match status" value="1"/>
</dbReference>
<dbReference type="EMBL" id="BAGZ01000027">
    <property type="protein sequence ID" value="GAB79479.1"/>
    <property type="molecule type" value="Genomic_DNA"/>
</dbReference>
<dbReference type="InterPro" id="IPR036291">
    <property type="entry name" value="NAD(P)-bd_dom_sf"/>
</dbReference>
<dbReference type="SUPFAM" id="SSF51735">
    <property type="entry name" value="NAD(P)-binding Rossmann-fold domains"/>
    <property type="match status" value="1"/>
</dbReference>
<reference evidence="9 10" key="1">
    <citation type="submission" date="2012-08" db="EMBL/GenBank/DDBJ databases">
        <title>Whole genome shotgun sequence of Austwickia chelonae NBRC 105200.</title>
        <authorList>
            <person name="Yoshida I."/>
            <person name="Hosoyama A."/>
            <person name="Tsuchikane K."/>
            <person name="Katsumata H."/>
            <person name="Ando Y."/>
            <person name="Ohji S."/>
            <person name="Hamada M."/>
            <person name="Tamura T."/>
            <person name="Yamazoe A."/>
            <person name="Yamazaki S."/>
            <person name="Fujita N."/>
        </authorList>
    </citation>
    <scope>NUCLEOTIDE SEQUENCE [LARGE SCALE GENOMIC DNA]</scope>
    <source>
        <strain evidence="9 10">NBRC 105200</strain>
    </source>
</reference>
<comment type="catalytic activity">
    <reaction evidence="6">
        <text>a primary alcohol + NADP(+) = an aldehyde + NADPH + H(+)</text>
        <dbReference type="Rhea" id="RHEA:15937"/>
        <dbReference type="ChEBI" id="CHEBI:15378"/>
        <dbReference type="ChEBI" id="CHEBI:15734"/>
        <dbReference type="ChEBI" id="CHEBI:17478"/>
        <dbReference type="ChEBI" id="CHEBI:57783"/>
        <dbReference type="ChEBI" id="CHEBI:58349"/>
        <dbReference type="EC" id="1.1.1.2"/>
    </reaction>
</comment>
<keyword evidence="4" id="KW-0560">Oxidoreductase</keyword>
<dbReference type="InterPro" id="IPR013149">
    <property type="entry name" value="ADH-like_C"/>
</dbReference>
<evidence type="ECO:0000256" key="2">
    <source>
        <dbReference type="ARBA" id="ARBA00022723"/>
    </source>
</evidence>
<evidence type="ECO:0000313" key="10">
    <source>
        <dbReference type="Proteomes" id="UP000008495"/>
    </source>
</evidence>
<protein>
    <recommendedName>
        <fullName evidence="5">alcohol dehydrogenase (NADP(+))</fullName>
        <ecNumber evidence="5">1.1.1.2</ecNumber>
    </recommendedName>
</protein>
<dbReference type="GO" id="GO:0008270">
    <property type="term" value="F:zinc ion binding"/>
    <property type="evidence" value="ECO:0007669"/>
    <property type="project" value="InterPro"/>
</dbReference>
<dbReference type="PROSITE" id="PS00059">
    <property type="entry name" value="ADH_ZINC"/>
    <property type="match status" value="1"/>
</dbReference>
<proteinExistence type="inferred from homology"/>
<keyword evidence="10" id="KW-1185">Reference proteome</keyword>
<dbReference type="Pfam" id="PF08240">
    <property type="entry name" value="ADH_N"/>
    <property type="match status" value="1"/>
</dbReference>
<dbReference type="InterPro" id="IPR002328">
    <property type="entry name" value="ADH_Zn_CS"/>
</dbReference>
<organism evidence="9 10">
    <name type="scientific">Austwickia chelonae NBRC 105200</name>
    <dbReference type="NCBI Taxonomy" id="1184607"/>
    <lineage>
        <taxon>Bacteria</taxon>
        <taxon>Bacillati</taxon>
        <taxon>Actinomycetota</taxon>
        <taxon>Actinomycetes</taxon>
        <taxon>Micrococcales</taxon>
        <taxon>Dermatophilaceae</taxon>
        <taxon>Austwickia</taxon>
    </lineage>
</organism>